<keyword evidence="2" id="KW-1185">Reference proteome</keyword>
<proteinExistence type="predicted"/>
<dbReference type="EMBL" id="OY731401">
    <property type="protein sequence ID" value="CAJ1947634.1"/>
    <property type="molecule type" value="Genomic_DNA"/>
</dbReference>
<sequence length="122" mass="13258">MGSTWAAGGAMRRDSCRGSSRWLVVVARGGCDWGDANGARELGKDERGEGGLALVVTVATAVEKNCVEVMKGEVNGREEEWIWERSRPEEKRRLMAGVTGSAKGEEKRVFCCHGSAKFRVAL</sequence>
<reference evidence="1" key="1">
    <citation type="submission" date="2023-10" db="EMBL/GenBank/DDBJ databases">
        <authorList>
            <person name="Domelevo Entfellner J.-B."/>
        </authorList>
    </citation>
    <scope>NUCLEOTIDE SEQUENCE</scope>
</reference>
<evidence type="ECO:0000313" key="2">
    <source>
        <dbReference type="Proteomes" id="UP001189624"/>
    </source>
</evidence>
<protein>
    <submittedName>
        <fullName evidence="1">Uncharacterized protein</fullName>
    </submittedName>
</protein>
<dbReference type="Gramene" id="rna-AYBTSS11_LOCUS12763">
    <property type="protein sequence ID" value="CAJ1947634.1"/>
    <property type="gene ID" value="gene-AYBTSS11_LOCUS12763"/>
</dbReference>
<gene>
    <name evidence="1" type="ORF">AYBTSS11_LOCUS12763</name>
</gene>
<dbReference type="Proteomes" id="UP001189624">
    <property type="component" value="Chromosome 4"/>
</dbReference>
<organism evidence="1 2">
    <name type="scientific">Sphenostylis stenocarpa</name>
    <dbReference type="NCBI Taxonomy" id="92480"/>
    <lineage>
        <taxon>Eukaryota</taxon>
        <taxon>Viridiplantae</taxon>
        <taxon>Streptophyta</taxon>
        <taxon>Embryophyta</taxon>
        <taxon>Tracheophyta</taxon>
        <taxon>Spermatophyta</taxon>
        <taxon>Magnoliopsida</taxon>
        <taxon>eudicotyledons</taxon>
        <taxon>Gunneridae</taxon>
        <taxon>Pentapetalae</taxon>
        <taxon>rosids</taxon>
        <taxon>fabids</taxon>
        <taxon>Fabales</taxon>
        <taxon>Fabaceae</taxon>
        <taxon>Papilionoideae</taxon>
        <taxon>50 kb inversion clade</taxon>
        <taxon>NPAAA clade</taxon>
        <taxon>indigoferoid/millettioid clade</taxon>
        <taxon>Phaseoleae</taxon>
        <taxon>Sphenostylis</taxon>
    </lineage>
</organism>
<evidence type="ECO:0000313" key="1">
    <source>
        <dbReference type="EMBL" id="CAJ1947634.1"/>
    </source>
</evidence>
<dbReference type="AlphaFoldDB" id="A0AA86VF54"/>
<accession>A0AA86VF54</accession>
<name>A0AA86VF54_9FABA</name>